<name>A0A5K8A063_9BACT</name>
<evidence type="ECO:0000313" key="1">
    <source>
        <dbReference type="EMBL" id="BBO85893.1"/>
    </source>
</evidence>
<reference evidence="1 2" key="1">
    <citation type="submission" date="2019-11" db="EMBL/GenBank/DDBJ databases">
        <title>Comparative genomics of hydrocarbon-degrading Desulfosarcina strains.</title>
        <authorList>
            <person name="Watanabe M."/>
            <person name="Kojima H."/>
            <person name="Fukui M."/>
        </authorList>
    </citation>
    <scope>NUCLEOTIDE SEQUENCE [LARGE SCALE GENOMIC DNA]</scope>
    <source>
        <strain evidence="1 2">28bB2T</strain>
    </source>
</reference>
<dbReference type="RefSeq" id="WP_155325355.1">
    <property type="nucleotide sequence ID" value="NZ_AP021876.1"/>
</dbReference>
<dbReference type="EMBL" id="AP021876">
    <property type="protein sequence ID" value="BBO85893.1"/>
    <property type="molecule type" value="Genomic_DNA"/>
</dbReference>
<proteinExistence type="predicted"/>
<sequence>MTGFRFVEYLNDNPNTTYDVLATEAGITKARVCQMIALCKRLPSEITDYLMGTDDPETQKFFTEQKLRPLTLMATNDEKITRFNEMKETIQ</sequence>
<gene>
    <name evidence="1" type="ORF">DSCO28_64590</name>
</gene>
<evidence type="ECO:0000313" key="2">
    <source>
        <dbReference type="Proteomes" id="UP000425960"/>
    </source>
</evidence>
<protein>
    <submittedName>
        <fullName evidence="1">Uncharacterized protein</fullName>
    </submittedName>
</protein>
<dbReference type="AlphaFoldDB" id="A0A5K8A063"/>
<organism evidence="1 2">
    <name type="scientific">Desulfosarcina ovata subsp. sediminis</name>
    <dbReference type="NCBI Taxonomy" id="885957"/>
    <lineage>
        <taxon>Bacteria</taxon>
        <taxon>Pseudomonadati</taxon>
        <taxon>Thermodesulfobacteriota</taxon>
        <taxon>Desulfobacteria</taxon>
        <taxon>Desulfobacterales</taxon>
        <taxon>Desulfosarcinaceae</taxon>
        <taxon>Desulfosarcina</taxon>
    </lineage>
</organism>
<accession>A0A5K8A063</accession>
<dbReference type="Proteomes" id="UP000425960">
    <property type="component" value="Chromosome"/>
</dbReference>
<dbReference type="KEGG" id="dov:DSCO28_64590"/>